<evidence type="ECO:0008006" key="4">
    <source>
        <dbReference type="Google" id="ProtNLM"/>
    </source>
</evidence>
<feature type="transmembrane region" description="Helical" evidence="1">
    <location>
        <begin position="60"/>
        <end position="81"/>
    </location>
</feature>
<proteinExistence type="predicted"/>
<dbReference type="Proteomes" id="UP000075787">
    <property type="component" value="Unassembled WGS sequence"/>
</dbReference>
<dbReference type="RefSeq" id="WP_062767828.1">
    <property type="nucleotide sequence ID" value="NZ_CP121045.1"/>
</dbReference>
<keyword evidence="1" id="KW-0812">Transmembrane</keyword>
<gene>
    <name evidence="2" type="ORF">AUP44_12410</name>
</gene>
<dbReference type="InterPro" id="IPR021776">
    <property type="entry name" value="ActD"/>
</dbReference>
<dbReference type="PANTHER" id="PTHR40394:SF2">
    <property type="entry name" value="QUINOL:CYTOCHROME C OXIDOREDUCTASE MEMBRANE PROTEIN"/>
    <property type="match status" value="1"/>
</dbReference>
<dbReference type="OrthoDB" id="9792475at2"/>
<dbReference type="Pfam" id="PF11821">
    <property type="entry name" value="ActD"/>
    <property type="match status" value="1"/>
</dbReference>
<evidence type="ECO:0000313" key="2">
    <source>
        <dbReference type="EMBL" id="KYO50571.1"/>
    </source>
</evidence>
<evidence type="ECO:0000256" key="1">
    <source>
        <dbReference type="SAM" id="Phobius"/>
    </source>
</evidence>
<sequence>MREPVPASNVFGMIAQFDDPDRLKDGIRRLRDQGYRRMEAHTPFPIEGLAEMLDFRDNRIAWATFAGGVLGAATGYGMQVYTNLDYVIDIGGRPLISNPAFMLITFELMVLFAVLAGIGAMLLLNRLPRLHHPLFDVPAFHMASTDRFFLVVYADDDRFDPAATRAALEALSPIGIEDVLQGEAPE</sequence>
<comment type="caution">
    <text evidence="2">The sequence shown here is derived from an EMBL/GenBank/DDBJ whole genome shotgun (WGS) entry which is preliminary data.</text>
</comment>
<organism evidence="2 3">
    <name type="scientific">Tistrella mobilis</name>
    <dbReference type="NCBI Taxonomy" id="171437"/>
    <lineage>
        <taxon>Bacteria</taxon>
        <taxon>Pseudomonadati</taxon>
        <taxon>Pseudomonadota</taxon>
        <taxon>Alphaproteobacteria</taxon>
        <taxon>Geminicoccales</taxon>
        <taxon>Geminicoccaceae</taxon>
        <taxon>Tistrella</taxon>
    </lineage>
</organism>
<keyword evidence="1" id="KW-1133">Transmembrane helix</keyword>
<accession>A0A161PZZ2</accession>
<evidence type="ECO:0000313" key="3">
    <source>
        <dbReference type="Proteomes" id="UP000075787"/>
    </source>
</evidence>
<name>A0A161PZZ2_9PROT</name>
<dbReference type="PANTHER" id="PTHR40394">
    <property type="entry name" value="LIPOPROTEIN-RELATED"/>
    <property type="match status" value="1"/>
</dbReference>
<dbReference type="GeneID" id="97242092"/>
<dbReference type="EMBL" id="LPZR01000196">
    <property type="protein sequence ID" value="KYO50571.1"/>
    <property type="molecule type" value="Genomic_DNA"/>
</dbReference>
<dbReference type="AlphaFoldDB" id="A0A161PZZ2"/>
<reference evidence="2 3" key="1">
    <citation type="submission" date="2015-12" db="EMBL/GenBank/DDBJ databases">
        <title>Genome sequence of Tistrella mobilis MCCC 1A02139.</title>
        <authorList>
            <person name="Lu L."/>
            <person name="Lai Q."/>
            <person name="Shao Z."/>
            <person name="Qian P."/>
        </authorList>
    </citation>
    <scope>NUCLEOTIDE SEQUENCE [LARGE SCALE GENOMIC DNA]</scope>
    <source>
        <strain evidence="2 3">MCCC 1A02139</strain>
    </source>
</reference>
<keyword evidence="1" id="KW-0472">Membrane</keyword>
<feature type="transmembrane region" description="Helical" evidence="1">
    <location>
        <begin position="101"/>
        <end position="124"/>
    </location>
</feature>
<protein>
    <recommendedName>
        <fullName evidence="4">DUF3341 domain-containing protein</fullName>
    </recommendedName>
</protein>